<dbReference type="InterPro" id="IPR032675">
    <property type="entry name" value="LRR_dom_sf"/>
</dbReference>
<dbReference type="EMBL" id="DS113259">
    <property type="protein sequence ID" value="EAY15203.1"/>
    <property type="molecule type" value="Genomic_DNA"/>
</dbReference>
<dbReference type="OrthoDB" id="676979at2759"/>
<dbReference type="STRING" id="5722.A2DWL8"/>
<dbReference type="SUPFAM" id="SSF52058">
    <property type="entry name" value="L domain-like"/>
    <property type="match status" value="1"/>
</dbReference>
<dbReference type="RefSeq" id="XP_001327426.1">
    <property type="nucleotide sequence ID" value="XM_001327391.1"/>
</dbReference>
<reference evidence="3" key="1">
    <citation type="submission" date="2006-10" db="EMBL/GenBank/DDBJ databases">
        <authorList>
            <person name="Amadeo P."/>
            <person name="Zhao Q."/>
            <person name="Wortman J."/>
            <person name="Fraser-Liggett C."/>
            <person name="Carlton J."/>
        </authorList>
    </citation>
    <scope>NUCLEOTIDE SEQUENCE</scope>
    <source>
        <strain evidence="3">G3</strain>
    </source>
</reference>
<dbReference type="Pfam" id="PF13855">
    <property type="entry name" value="LRR_8"/>
    <property type="match status" value="1"/>
</dbReference>
<dbReference type="GO" id="GO:0035556">
    <property type="term" value="P:intracellular signal transduction"/>
    <property type="evidence" value="ECO:0000318"/>
    <property type="project" value="GO_Central"/>
</dbReference>
<keyword evidence="1" id="KW-0433">Leucine-rich repeat</keyword>
<dbReference type="InterPro" id="IPR050216">
    <property type="entry name" value="LRR_domain-containing"/>
</dbReference>
<reference evidence="3" key="2">
    <citation type="journal article" date="2007" name="Science">
        <title>Draft genome sequence of the sexually transmitted pathogen Trichomonas vaginalis.</title>
        <authorList>
            <person name="Carlton J.M."/>
            <person name="Hirt R.P."/>
            <person name="Silva J.C."/>
            <person name="Delcher A.L."/>
            <person name="Schatz M."/>
            <person name="Zhao Q."/>
            <person name="Wortman J.R."/>
            <person name="Bidwell S.L."/>
            <person name="Alsmark U.C.M."/>
            <person name="Besteiro S."/>
            <person name="Sicheritz-Ponten T."/>
            <person name="Noel C.J."/>
            <person name="Dacks J.B."/>
            <person name="Foster P.G."/>
            <person name="Simillion C."/>
            <person name="Van de Peer Y."/>
            <person name="Miranda-Saavedra D."/>
            <person name="Barton G.J."/>
            <person name="Westrop G.D."/>
            <person name="Mueller S."/>
            <person name="Dessi D."/>
            <person name="Fiori P.L."/>
            <person name="Ren Q."/>
            <person name="Paulsen I."/>
            <person name="Zhang H."/>
            <person name="Bastida-Corcuera F.D."/>
            <person name="Simoes-Barbosa A."/>
            <person name="Brown M.T."/>
            <person name="Hayes R.D."/>
            <person name="Mukherjee M."/>
            <person name="Okumura C.Y."/>
            <person name="Schneider R."/>
            <person name="Smith A.J."/>
            <person name="Vanacova S."/>
            <person name="Villalvazo M."/>
            <person name="Haas B.J."/>
            <person name="Pertea M."/>
            <person name="Feldblyum T.V."/>
            <person name="Utterback T.R."/>
            <person name="Shu C.L."/>
            <person name="Osoegawa K."/>
            <person name="de Jong P.J."/>
            <person name="Hrdy I."/>
            <person name="Horvathova L."/>
            <person name="Zubacova Z."/>
            <person name="Dolezal P."/>
            <person name="Malik S.B."/>
            <person name="Logsdon J.M. Jr."/>
            <person name="Henze K."/>
            <person name="Gupta A."/>
            <person name="Wang C.C."/>
            <person name="Dunne R.L."/>
            <person name="Upcroft J.A."/>
            <person name="Upcroft P."/>
            <person name="White O."/>
            <person name="Salzberg S.L."/>
            <person name="Tang P."/>
            <person name="Chiu C.-H."/>
            <person name="Lee Y.-S."/>
            <person name="Embley T.M."/>
            <person name="Coombs G.H."/>
            <person name="Mottram J.C."/>
            <person name="Tachezy J."/>
            <person name="Fraser-Liggett C.M."/>
            <person name="Johnson P.J."/>
        </authorList>
    </citation>
    <scope>NUCLEOTIDE SEQUENCE [LARGE SCALE GENOMIC DNA]</scope>
    <source>
        <strain evidence="3">G3</strain>
    </source>
</reference>
<evidence type="ECO:0000313" key="3">
    <source>
        <dbReference type="EMBL" id="EAY15203.1"/>
    </source>
</evidence>
<sequence length="304" mass="34613">MENLRSILHSNSIKLANILRKDESRRLTLPLETAADLPSIIYSFHQCCETVETSENKHTRVRDSGPTAMDASLSIYVSSIQDKKNNKGSKPTVMYLDFSNNSTLEKSFLKPLKTFENLQVFSLSNTGLKSVPKTILKMHGNLEYLDLSYNFISEIPTRAKWSHIRGINLRHNRFFRWPDAVTPAIMPDLEFIDISHNTLTGLIPEDMVFEQLKHIGMSYCSLTKFPSFIQGLISLKSIDISGNHDLQHFTLHDLDSALSLVHINLQGVRILETATVAHFPPNLIIAKYCPNFKRLNIQNILFIM</sequence>
<dbReference type="PANTHER" id="PTHR48051:SF1">
    <property type="entry name" value="RAS SUPPRESSOR PROTEIN 1"/>
    <property type="match status" value="1"/>
</dbReference>
<evidence type="ECO:0000256" key="1">
    <source>
        <dbReference type="ARBA" id="ARBA00022614"/>
    </source>
</evidence>
<keyword evidence="4" id="KW-1185">Reference proteome</keyword>
<evidence type="ECO:0000256" key="2">
    <source>
        <dbReference type="ARBA" id="ARBA00022737"/>
    </source>
</evidence>
<dbReference type="VEuPathDB" id="TrichDB:TVAGG3_0201800"/>
<organism evidence="3 4">
    <name type="scientific">Trichomonas vaginalis (strain ATCC PRA-98 / G3)</name>
    <dbReference type="NCBI Taxonomy" id="412133"/>
    <lineage>
        <taxon>Eukaryota</taxon>
        <taxon>Metamonada</taxon>
        <taxon>Parabasalia</taxon>
        <taxon>Trichomonadida</taxon>
        <taxon>Trichomonadidae</taxon>
        <taxon>Trichomonas</taxon>
    </lineage>
</organism>
<dbReference type="InterPro" id="IPR001611">
    <property type="entry name" value="Leu-rich_rpt"/>
</dbReference>
<gene>
    <name evidence="3" type="ORF">TVAG_201970</name>
</gene>
<accession>A2DWL8</accession>
<dbReference type="Proteomes" id="UP000001542">
    <property type="component" value="Unassembled WGS sequence"/>
</dbReference>
<dbReference type="PROSITE" id="PS51450">
    <property type="entry name" value="LRR"/>
    <property type="match status" value="1"/>
</dbReference>
<proteinExistence type="predicted"/>
<dbReference type="PANTHER" id="PTHR48051">
    <property type="match status" value="1"/>
</dbReference>
<dbReference type="AlphaFoldDB" id="A2DWL8"/>
<dbReference type="Gene3D" id="3.80.10.10">
    <property type="entry name" value="Ribonuclease Inhibitor"/>
    <property type="match status" value="1"/>
</dbReference>
<dbReference type="Pfam" id="PF00560">
    <property type="entry name" value="LRR_1"/>
    <property type="match status" value="1"/>
</dbReference>
<protein>
    <submittedName>
        <fullName evidence="3">Leucine Rich Repeat family protein</fullName>
    </submittedName>
</protein>
<evidence type="ECO:0000313" key="4">
    <source>
        <dbReference type="Proteomes" id="UP000001542"/>
    </source>
</evidence>
<dbReference type="InParanoid" id="A2DWL8"/>
<name>A2DWL8_TRIV3</name>
<dbReference type="VEuPathDB" id="TrichDB:TVAG_201970"/>
<dbReference type="SMR" id="A2DWL8"/>
<keyword evidence="2" id="KW-0677">Repeat</keyword>
<dbReference type="KEGG" id="tva:4773204"/>